<dbReference type="InterPro" id="IPR000626">
    <property type="entry name" value="Ubiquitin-like_dom"/>
</dbReference>
<feature type="non-terminal residue" evidence="3">
    <location>
        <position position="1"/>
    </location>
</feature>
<protein>
    <recommendedName>
        <fullName evidence="2">Ubiquitin-like domain-containing protein</fullName>
    </recommendedName>
</protein>
<sequence length="368" mass="42163">AKMGKNKQNKKKNNNNKKKESKEKRLDPSLADEEEEDDCDGSIRSDAATLPSSDDTIAAANAGNEGEISIEGVHMSENDGGLRFHKRKRVAWPDLRQWWDGECAPFVRILNDLIYDMNRAGSEGVMTAYEILQGEEDQAYQAMKENMAETARTYGVQPLPDKDQRIRRQIHYPEVKDYSKEELDDVIMKWRLTQESYLPSGKFNNLNVGRWGSLLEAHKHTHKYTANCRVKDLQYTSETFRHETMGKGSNQHRQMQPVQQHPAMTAGPAPPPSNLPPLPPLSRPRNMDDYIRVNLFSPDGLTTIVSLKWSTRMIKLKEKHSQRLGRNPKSLVYRYKGKNLRDSDTVKSLGMVDNDIIHVIEAPQTRRH</sequence>
<proteinExistence type="predicted"/>
<gene>
    <name evidence="4" type="ORF">PENTCL1PPCAC_30762</name>
    <name evidence="3" type="ORF">PENTCL1PPCAC_6879</name>
</gene>
<dbReference type="EMBL" id="BTSX01000002">
    <property type="protein sequence ID" value="GMS84704.1"/>
    <property type="molecule type" value="Genomic_DNA"/>
</dbReference>
<dbReference type="InterPro" id="IPR029071">
    <property type="entry name" value="Ubiquitin-like_domsf"/>
</dbReference>
<evidence type="ECO:0000313" key="5">
    <source>
        <dbReference type="Proteomes" id="UP001432027"/>
    </source>
</evidence>
<feature type="compositionally biased region" description="Acidic residues" evidence="1">
    <location>
        <begin position="30"/>
        <end position="40"/>
    </location>
</feature>
<feature type="compositionally biased region" description="Polar residues" evidence="1">
    <location>
        <begin position="247"/>
        <end position="259"/>
    </location>
</feature>
<name>A0AAV5STK3_9BILA</name>
<dbReference type="PROSITE" id="PS50053">
    <property type="entry name" value="UBIQUITIN_2"/>
    <property type="match status" value="1"/>
</dbReference>
<feature type="domain" description="Ubiquitin-like" evidence="2">
    <location>
        <begin position="291"/>
        <end position="360"/>
    </location>
</feature>
<feature type="compositionally biased region" description="Pro residues" evidence="1">
    <location>
        <begin position="268"/>
        <end position="282"/>
    </location>
</feature>
<dbReference type="CDD" id="cd01763">
    <property type="entry name" value="Ubl_SUMO_like"/>
    <property type="match status" value="1"/>
</dbReference>
<organism evidence="3 5">
    <name type="scientific">Pristionchus entomophagus</name>
    <dbReference type="NCBI Taxonomy" id="358040"/>
    <lineage>
        <taxon>Eukaryota</taxon>
        <taxon>Metazoa</taxon>
        <taxon>Ecdysozoa</taxon>
        <taxon>Nematoda</taxon>
        <taxon>Chromadorea</taxon>
        <taxon>Rhabditida</taxon>
        <taxon>Rhabditina</taxon>
        <taxon>Diplogasteromorpha</taxon>
        <taxon>Diplogasteroidea</taxon>
        <taxon>Neodiplogasteridae</taxon>
        <taxon>Pristionchus</taxon>
    </lineage>
</organism>
<keyword evidence="5" id="KW-1185">Reference proteome</keyword>
<dbReference type="Proteomes" id="UP001432027">
    <property type="component" value="Unassembled WGS sequence"/>
</dbReference>
<dbReference type="Pfam" id="PF00240">
    <property type="entry name" value="ubiquitin"/>
    <property type="match status" value="1"/>
</dbReference>
<accession>A0AAV5STK3</accession>
<comment type="caution">
    <text evidence="3">The sequence shown here is derived from an EMBL/GenBank/DDBJ whole genome shotgun (WGS) entry which is preliminary data.</text>
</comment>
<evidence type="ECO:0000313" key="4">
    <source>
        <dbReference type="EMBL" id="GMT08588.1"/>
    </source>
</evidence>
<dbReference type="SUPFAM" id="SSF54236">
    <property type="entry name" value="Ubiquitin-like"/>
    <property type="match status" value="1"/>
</dbReference>
<evidence type="ECO:0000259" key="2">
    <source>
        <dbReference type="PROSITE" id="PS50053"/>
    </source>
</evidence>
<dbReference type="AlphaFoldDB" id="A0AAV5STK3"/>
<reference evidence="3" key="1">
    <citation type="submission" date="2023-10" db="EMBL/GenBank/DDBJ databases">
        <title>Genome assembly of Pristionchus species.</title>
        <authorList>
            <person name="Yoshida K."/>
            <person name="Sommer R.J."/>
        </authorList>
    </citation>
    <scope>NUCLEOTIDE SEQUENCE</scope>
    <source>
        <strain evidence="3">RS0144</strain>
    </source>
</reference>
<dbReference type="EMBL" id="BTSX01000128">
    <property type="protein sequence ID" value="GMT08588.1"/>
    <property type="molecule type" value="Genomic_DNA"/>
</dbReference>
<dbReference type="SMART" id="SM00213">
    <property type="entry name" value="UBQ"/>
    <property type="match status" value="1"/>
</dbReference>
<feature type="region of interest" description="Disordered" evidence="1">
    <location>
        <begin position="1"/>
        <end position="54"/>
    </location>
</feature>
<feature type="compositionally biased region" description="Basic and acidic residues" evidence="1">
    <location>
        <begin position="17"/>
        <end position="27"/>
    </location>
</feature>
<evidence type="ECO:0000256" key="1">
    <source>
        <dbReference type="SAM" id="MobiDB-lite"/>
    </source>
</evidence>
<feature type="region of interest" description="Disordered" evidence="1">
    <location>
        <begin position="244"/>
        <end position="283"/>
    </location>
</feature>
<evidence type="ECO:0000313" key="3">
    <source>
        <dbReference type="EMBL" id="GMS84704.1"/>
    </source>
</evidence>
<feature type="compositionally biased region" description="Basic residues" evidence="1">
    <location>
        <begin position="1"/>
        <end position="16"/>
    </location>
</feature>
<dbReference type="Gene3D" id="3.10.20.90">
    <property type="entry name" value="Phosphatidylinositol 3-kinase Catalytic Subunit, Chain A, domain 1"/>
    <property type="match status" value="1"/>
</dbReference>